<accession>A0AAV4DRB4</accession>
<proteinExistence type="predicted"/>
<evidence type="ECO:0000313" key="3">
    <source>
        <dbReference type="Proteomes" id="UP000735302"/>
    </source>
</evidence>
<dbReference type="Proteomes" id="UP000735302">
    <property type="component" value="Unassembled WGS sequence"/>
</dbReference>
<feature type="region of interest" description="Disordered" evidence="1">
    <location>
        <begin position="174"/>
        <end position="201"/>
    </location>
</feature>
<dbReference type="AlphaFoldDB" id="A0AAV4DRB4"/>
<evidence type="ECO:0000256" key="1">
    <source>
        <dbReference type="SAM" id="MobiDB-lite"/>
    </source>
</evidence>
<keyword evidence="3" id="KW-1185">Reference proteome</keyword>
<organism evidence="2 3">
    <name type="scientific">Plakobranchus ocellatus</name>
    <dbReference type="NCBI Taxonomy" id="259542"/>
    <lineage>
        <taxon>Eukaryota</taxon>
        <taxon>Metazoa</taxon>
        <taxon>Spiralia</taxon>
        <taxon>Lophotrochozoa</taxon>
        <taxon>Mollusca</taxon>
        <taxon>Gastropoda</taxon>
        <taxon>Heterobranchia</taxon>
        <taxon>Euthyneura</taxon>
        <taxon>Panpulmonata</taxon>
        <taxon>Sacoglossa</taxon>
        <taxon>Placobranchoidea</taxon>
        <taxon>Plakobranchidae</taxon>
        <taxon>Plakobranchus</taxon>
    </lineage>
</organism>
<dbReference type="EMBL" id="BLXT01008225">
    <property type="protein sequence ID" value="GFO46842.1"/>
    <property type="molecule type" value="Genomic_DNA"/>
</dbReference>
<sequence>MATVGRTKPCPSGQLCPSGRGHFGRGSFITSPKFNRDTYAQSLRAKKEKLNPPKWKQVHRYVRICLTKRAKSHRSLIPLYINGEKASVVAAHLVAAKGDTMAIVSRIKPCPSGQLRFSWRGHFGRDNLKCTTSVTITKRYNNRTLSYAKRQLSVLARIRKCERAADEVQEARRKKRKLAEQQERNFQEQLEGGPIYKSGSF</sequence>
<protein>
    <submittedName>
        <fullName evidence="2">Uncharacterized protein</fullName>
    </submittedName>
</protein>
<comment type="caution">
    <text evidence="2">The sequence shown here is derived from an EMBL/GenBank/DDBJ whole genome shotgun (WGS) entry which is preliminary data.</text>
</comment>
<gene>
    <name evidence="2" type="ORF">PoB_007334700</name>
</gene>
<reference evidence="2 3" key="1">
    <citation type="journal article" date="2021" name="Elife">
        <title>Chloroplast acquisition without the gene transfer in kleptoplastic sea slugs, Plakobranchus ocellatus.</title>
        <authorList>
            <person name="Maeda T."/>
            <person name="Takahashi S."/>
            <person name="Yoshida T."/>
            <person name="Shimamura S."/>
            <person name="Takaki Y."/>
            <person name="Nagai Y."/>
            <person name="Toyoda A."/>
            <person name="Suzuki Y."/>
            <person name="Arimoto A."/>
            <person name="Ishii H."/>
            <person name="Satoh N."/>
            <person name="Nishiyama T."/>
            <person name="Hasebe M."/>
            <person name="Maruyama T."/>
            <person name="Minagawa J."/>
            <person name="Obokata J."/>
            <person name="Shigenobu S."/>
        </authorList>
    </citation>
    <scope>NUCLEOTIDE SEQUENCE [LARGE SCALE GENOMIC DNA]</scope>
</reference>
<name>A0AAV4DRB4_9GAST</name>
<evidence type="ECO:0000313" key="2">
    <source>
        <dbReference type="EMBL" id="GFO46842.1"/>
    </source>
</evidence>